<gene>
    <name evidence="1" type="primary">Dana\GF24584</name>
    <name evidence="1" type="synonym">dana_GLEANR_9296</name>
    <name evidence="1" type="ORF">GF24584</name>
</gene>
<sequence length="565" mass="65312">MEHVRTTFEGNYKIFKEWDEVVNSAKQAIQTLDRQDLLPHFEKVMKTMERMEITVEWKRNGRIVYYKDLSFRGLDILSCIARKFEGYGEPLLPLATKAHKYCIEQLNKDIRDRRHRSSIYDLLSALLPIVGEDMVTSFPVIMGHVCRDTICEKRFNEQHSHLKVSVLLVLKDYVEFMPKQFKPFIEDTLKYATRLINYQGELVRIASVDCISMVLNAFQGLGFGGKLPETCEVLIPVLSQVICADDAPCVVVKVITCLGDVFNRLKRNAVPNQEVADIVFKSIDWVFNDRTRCQVAMARYPESEEDYYEESFGRMYFEAAAMFANFGHGLEQEIFLKYFKRIHPHLGRLQTMIEAQSDETFYSSVSTMVILLETKVTSFFDFLYPILLAGFRHTSADQRKIAIYAMGVLILNTDNEKAVKAFPAIHLALCDRYDSETNAAIQDTVLGALGRMILSNAEGVPLDSMLLDFMSRLPLTEVFEENVTMLKVFRLLYHEKRQKIDYFVERILELTLLMVAKNEISDPKWRKDAIDFAYKIKLNYPRIFDKMIKTHKEIESLIHSISGAT</sequence>
<accession>B3M3J7</accession>
<protein>
    <submittedName>
        <fullName evidence="1">Uncharacterized protein, isoform A</fullName>
    </submittedName>
</protein>
<organism evidence="1 2">
    <name type="scientific">Drosophila ananassae</name>
    <name type="common">Fruit fly</name>
    <dbReference type="NCBI Taxonomy" id="7217"/>
    <lineage>
        <taxon>Eukaryota</taxon>
        <taxon>Metazoa</taxon>
        <taxon>Ecdysozoa</taxon>
        <taxon>Arthropoda</taxon>
        <taxon>Hexapoda</taxon>
        <taxon>Insecta</taxon>
        <taxon>Pterygota</taxon>
        <taxon>Neoptera</taxon>
        <taxon>Endopterygota</taxon>
        <taxon>Diptera</taxon>
        <taxon>Brachycera</taxon>
        <taxon>Muscomorpha</taxon>
        <taxon>Ephydroidea</taxon>
        <taxon>Drosophilidae</taxon>
        <taxon>Drosophila</taxon>
        <taxon>Sophophora</taxon>
    </lineage>
</organism>
<keyword evidence="2" id="KW-1185">Reference proteome</keyword>
<evidence type="ECO:0000313" key="1">
    <source>
        <dbReference type="EMBL" id="EDV39258.2"/>
    </source>
</evidence>
<dbReference type="Gene3D" id="1.25.10.10">
    <property type="entry name" value="Leucine-rich Repeat Variant"/>
    <property type="match status" value="1"/>
</dbReference>
<dbReference type="SUPFAM" id="SSF48371">
    <property type="entry name" value="ARM repeat"/>
    <property type="match status" value="1"/>
</dbReference>
<dbReference type="InterPro" id="IPR011989">
    <property type="entry name" value="ARM-like"/>
</dbReference>
<proteinExistence type="predicted"/>
<dbReference type="OrthoDB" id="7862313at2759"/>
<reference evidence="1 2" key="1">
    <citation type="journal article" date="2007" name="Nature">
        <title>Evolution of genes and genomes on the Drosophila phylogeny.</title>
        <authorList>
            <consortium name="Drosophila 12 Genomes Consortium"/>
            <person name="Clark A.G."/>
            <person name="Eisen M.B."/>
            <person name="Smith D.R."/>
            <person name="Bergman C.M."/>
            <person name="Oliver B."/>
            <person name="Markow T.A."/>
            <person name="Kaufman T.C."/>
            <person name="Kellis M."/>
            <person name="Gelbart W."/>
            <person name="Iyer V.N."/>
            <person name="Pollard D.A."/>
            <person name="Sackton T.B."/>
            <person name="Larracuente A.M."/>
            <person name="Singh N.D."/>
            <person name="Abad J.P."/>
            <person name="Abt D.N."/>
            <person name="Adryan B."/>
            <person name="Aguade M."/>
            <person name="Akashi H."/>
            <person name="Anderson W.W."/>
            <person name="Aquadro C.F."/>
            <person name="Ardell D.H."/>
            <person name="Arguello R."/>
            <person name="Artieri C.G."/>
            <person name="Barbash D.A."/>
            <person name="Barker D."/>
            <person name="Barsanti P."/>
            <person name="Batterham P."/>
            <person name="Batzoglou S."/>
            <person name="Begun D."/>
            <person name="Bhutkar A."/>
            <person name="Blanco E."/>
            <person name="Bosak S.A."/>
            <person name="Bradley R.K."/>
            <person name="Brand A.D."/>
            <person name="Brent M.R."/>
            <person name="Brooks A.N."/>
            <person name="Brown R.H."/>
            <person name="Butlin R.K."/>
            <person name="Caggese C."/>
            <person name="Calvi B.R."/>
            <person name="Bernardo de Carvalho A."/>
            <person name="Caspi A."/>
            <person name="Castrezana S."/>
            <person name="Celniker S.E."/>
            <person name="Chang J.L."/>
            <person name="Chapple C."/>
            <person name="Chatterji S."/>
            <person name="Chinwalla A."/>
            <person name="Civetta A."/>
            <person name="Clifton S.W."/>
            <person name="Comeron J.M."/>
            <person name="Costello J.C."/>
            <person name="Coyne J.A."/>
            <person name="Daub J."/>
            <person name="David R.G."/>
            <person name="Delcher A.L."/>
            <person name="Delehaunty K."/>
            <person name="Do C.B."/>
            <person name="Ebling H."/>
            <person name="Edwards K."/>
            <person name="Eickbush T."/>
            <person name="Evans J.D."/>
            <person name="Filipski A."/>
            <person name="Findeiss S."/>
            <person name="Freyhult E."/>
            <person name="Fulton L."/>
            <person name="Fulton R."/>
            <person name="Garcia A.C."/>
            <person name="Gardiner A."/>
            <person name="Garfield D.A."/>
            <person name="Garvin B.E."/>
            <person name="Gibson G."/>
            <person name="Gilbert D."/>
            <person name="Gnerre S."/>
            <person name="Godfrey J."/>
            <person name="Good R."/>
            <person name="Gotea V."/>
            <person name="Gravely B."/>
            <person name="Greenberg A.J."/>
            <person name="Griffiths-Jones S."/>
            <person name="Gross S."/>
            <person name="Guigo R."/>
            <person name="Gustafson E.A."/>
            <person name="Haerty W."/>
            <person name="Hahn M.W."/>
            <person name="Halligan D.L."/>
            <person name="Halpern A.L."/>
            <person name="Halter G.M."/>
            <person name="Han M.V."/>
            <person name="Heger A."/>
            <person name="Hillier L."/>
            <person name="Hinrichs A.S."/>
            <person name="Holmes I."/>
            <person name="Hoskins R.A."/>
            <person name="Hubisz M.J."/>
            <person name="Hultmark D."/>
            <person name="Huntley M.A."/>
            <person name="Jaffe D.B."/>
            <person name="Jagadeeshan S."/>
            <person name="Jeck W.R."/>
            <person name="Johnson J."/>
            <person name="Jones C.D."/>
            <person name="Jordan W.C."/>
            <person name="Karpen G.H."/>
            <person name="Kataoka E."/>
            <person name="Keightley P.D."/>
            <person name="Kheradpour P."/>
            <person name="Kirkness E.F."/>
            <person name="Koerich L.B."/>
            <person name="Kristiansen K."/>
            <person name="Kudrna D."/>
            <person name="Kulathinal R.J."/>
            <person name="Kumar S."/>
            <person name="Kwok R."/>
            <person name="Lander E."/>
            <person name="Langley C.H."/>
            <person name="Lapoint R."/>
            <person name="Lazzaro B.P."/>
            <person name="Lee S.J."/>
            <person name="Levesque L."/>
            <person name="Li R."/>
            <person name="Lin C.F."/>
            <person name="Lin M.F."/>
            <person name="Lindblad-Toh K."/>
            <person name="Llopart A."/>
            <person name="Long M."/>
            <person name="Low L."/>
            <person name="Lozovsky E."/>
            <person name="Lu J."/>
            <person name="Luo M."/>
            <person name="Machado C.A."/>
            <person name="Makalowski W."/>
            <person name="Marzo M."/>
            <person name="Matsuda M."/>
            <person name="Matzkin L."/>
            <person name="McAllister B."/>
            <person name="McBride C.S."/>
            <person name="McKernan B."/>
            <person name="McKernan K."/>
            <person name="Mendez-Lago M."/>
            <person name="Minx P."/>
            <person name="Mollenhauer M.U."/>
            <person name="Montooth K."/>
            <person name="Mount S.M."/>
            <person name="Mu X."/>
            <person name="Myers E."/>
            <person name="Negre B."/>
            <person name="Newfeld S."/>
            <person name="Nielsen R."/>
            <person name="Noor M.A."/>
            <person name="O'Grady P."/>
            <person name="Pachter L."/>
            <person name="Papaceit M."/>
            <person name="Parisi M.J."/>
            <person name="Parisi M."/>
            <person name="Parts L."/>
            <person name="Pedersen J.S."/>
            <person name="Pesole G."/>
            <person name="Phillippy A.M."/>
            <person name="Ponting C.P."/>
            <person name="Pop M."/>
            <person name="Porcelli D."/>
            <person name="Powell J.R."/>
            <person name="Prohaska S."/>
            <person name="Pruitt K."/>
            <person name="Puig M."/>
            <person name="Quesneville H."/>
            <person name="Ram K.R."/>
            <person name="Rand D."/>
            <person name="Rasmussen M.D."/>
            <person name="Reed L.K."/>
            <person name="Reenan R."/>
            <person name="Reily A."/>
            <person name="Remington K.A."/>
            <person name="Rieger T.T."/>
            <person name="Ritchie M.G."/>
            <person name="Robin C."/>
            <person name="Rogers Y.H."/>
            <person name="Rohde C."/>
            <person name="Rozas J."/>
            <person name="Rubenfield M.J."/>
            <person name="Ruiz A."/>
            <person name="Russo S."/>
            <person name="Salzberg S.L."/>
            <person name="Sanchez-Gracia A."/>
            <person name="Saranga D.J."/>
            <person name="Sato H."/>
            <person name="Schaeffer S.W."/>
            <person name="Schatz M.C."/>
            <person name="Schlenke T."/>
            <person name="Schwartz R."/>
            <person name="Segarra C."/>
            <person name="Singh R.S."/>
            <person name="Sirot L."/>
            <person name="Sirota M."/>
            <person name="Sisneros N.B."/>
            <person name="Smith C.D."/>
            <person name="Smith T.F."/>
            <person name="Spieth J."/>
            <person name="Stage D.E."/>
            <person name="Stark A."/>
            <person name="Stephan W."/>
            <person name="Strausberg R.L."/>
            <person name="Strempel S."/>
            <person name="Sturgill D."/>
            <person name="Sutton G."/>
            <person name="Sutton G.G."/>
            <person name="Tao W."/>
            <person name="Teichmann S."/>
            <person name="Tobari Y.N."/>
            <person name="Tomimura Y."/>
            <person name="Tsolas J.M."/>
            <person name="Valente V.L."/>
            <person name="Venter E."/>
            <person name="Venter J.C."/>
            <person name="Vicario S."/>
            <person name="Vieira F.G."/>
            <person name="Vilella A.J."/>
            <person name="Villasante A."/>
            <person name="Walenz B."/>
            <person name="Wang J."/>
            <person name="Wasserman M."/>
            <person name="Watts T."/>
            <person name="Wilson D."/>
            <person name="Wilson R.K."/>
            <person name="Wing R.A."/>
            <person name="Wolfner M.F."/>
            <person name="Wong A."/>
            <person name="Wong G.K."/>
            <person name="Wu C.I."/>
            <person name="Wu G."/>
            <person name="Yamamoto D."/>
            <person name="Yang H.P."/>
            <person name="Yang S.P."/>
            <person name="Yorke J.A."/>
            <person name="Yoshida K."/>
            <person name="Zdobnov E."/>
            <person name="Zhang P."/>
            <person name="Zhang Y."/>
            <person name="Zimin A.V."/>
            <person name="Baldwin J."/>
            <person name="Abdouelleil A."/>
            <person name="Abdulkadir J."/>
            <person name="Abebe A."/>
            <person name="Abera B."/>
            <person name="Abreu J."/>
            <person name="Acer S.C."/>
            <person name="Aftuck L."/>
            <person name="Alexander A."/>
            <person name="An P."/>
            <person name="Anderson E."/>
            <person name="Anderson S."/>
            <person name="Arachi H."/>
            <person name="Azer M."/>
            <person name="Bachantsang P."/>
            <person name="Barry A."/>
            <person name="Bayul T."/>
            <person name="Berlin A."/>
            <person name="Bessette D."/>
            <person name="Bloom T."/>
            <person name="Blye J."/>
            <person name="Boguslavskiy L."/>
            <person name="Bonnet C."/>
            <person name="Boukhgalter B."/>
            <person name="Bourzgui I."/>
            <person name="Brown A."/>
            <person name="Cahill P."/>
            <person name="Channer S."/>
            <person name="Cheshatsang Y."/>
            <person name="Chuda L."/>
            <person name="Citroen M."/>
            <person name="Collymore A."/>
            <person name="Cooke P."/>
            <person name="Costello M."/>
            <person name="D'Aco K."/>
            <person name="Daza R."/>
            <person name="De Haan G."/>
            <person name="DeGray S."/>
            <person name="DeMaso C."/>
            <person name="Dhargay N."/>
            <person name="Dooley K."/>
            <person name="Dooley E."/>
            <person name="Doricent M."/>
            <person name="Dorje P."/>
            <person name="Dorjee K."/>
            <person name="Dupes A."/>
            <person name="Elong R."/>
            <person name="Falk J."/>
            <person name="Farina A."/>
            <person name="Faro S."/>
            <person name="Ferguson D."/>
            <person name="Fisher S."/>
            <person name="Foley C.D."/>
            <person name="Franke A."/>
            <person name="Friedrich D."/>
            <person name="Gadbois L."/>
            <person name="Gearin G."/>
            <person name="Gearin C.R."/>
            <person name="Giannoukos G."/>
            <person name="Goode T."/>
            <person name="Graham J."/>
            <person name="Grandbois E."/>
            <person name="Grewal S."/>
            <person name="Gyaltsen K."/>
            <person name="Hafez N."/>
            <person name="Hagos B."/>
            <person name="Hall J."/>
            <person name="Henson C."/>
            <person name="Hollinger A."/>
            <person name="Honan T."/>
            <person name="Huard M.D."/>
            <person name="Hughes L."/>
            <person name="Hurhula B."/>
            <person name="Husby M.E."/>
            <person name="Kamat A."/>
            <person name="Kanga B."/>
            <person name="Kashin S."/>
            <person name="Khazanovich D."/>
            <person name="Kisner P."/>
            <person name="Lance K."/>
            <person name="Lara M."/>
            <person name="Lee W."/>
            <person name="Lennon N."/>
            <person name="Letendre F."/>
            <person name="LeVine R."/>
            <person name="Lipovsky A."/>
            <person name="Liu X."/>
            <person name="Liu J."/>
            <person name="Liu S."/>
            <person name="Lokyitsang T."/>
            <person name="Lokyitsang Y."/>
            <person name="Lubonja R."/>
            <person name="Lui A."/>
            <person name="MacDonald P."/>
            <person name="Magnisalis V."/>
            <person name="Maru K."/>
            <person name="Matthews C."/>
            <person name="McCusker W."/>
            <person name="McDonough S."/>
            <person name="Mehta T."/>
            <person name="Meldrim J."/>
            <person name="Meneus L."/>
            <person name="Mihai O."/>
            <person name="Mihalev A."/>
            <person name="Mihova T."/>
            <person name="Mittelman R."/>
            <person name="Mlenga V."/>
            <person name="Montmayeur A."/>
            <person name="Mulrain L."/>
            <person name="Navidi A."/>
            <person name="Naylor J."/>
            <person name="Negash T."/>
            <person name="Nguyen T."/>
            <person name="Nguyen N."/>
            <person name="Nicol R."/>
            <person name="Norbu C."/>
            <person name="Norbu N."/>
            <person name="Novod N."/>
            <person name="O'Neill B."/>
            <person name="Osman S."/>
            <person name="Markiewicz E."/>
            <person name="Oyono O.L."/>
            <person name="Patti C."/>
            <person name="Phunkhang P."/>
            <person name="Pierre F."/>
            <person name="Priest M."/>
            <person name="Raghuraman S."/>
            <person name="Rege F."/>
            <person name="Reyes R."/>
            <person name="Rise C."/>
            <person name="Rogov P."/>
            <person name="Ross K."/>
            <person name="Ryan E."/>
            <person name="Settipalli S."/>
            <person name="Shea T."/>
            <person name="Sherpa N."/>
            <person name="Shi L."/>
            <person name="Shih D."/>
            <person name="Sparrow T."/>
            <person name="Spaulding J."/>
            <person name="Stalker J."/>
            <person name="Stange-Thomann N."/>
            <person name="Stavropoulos S."/>
            <person name="Stone C."/>
            <person name="Strader C."/>
            <person name="Tesfaye S."/>
            <person name="Thomson T."/>
            <person name="Thoulutsang Y."/>
            <person name="Thoulutsang D."/>
            <person name="Topham K."/>
            <person name="Topping I."/>
            <person name="Tsamla T."/>
            <person name="Vassiliev H."/>
            <person name="Vo A."/>
            <person name="Wangchuk T."/>
            <person name="Wangdi T."/>
            <person name="Weiand M."/>
            <person name="Wilkinson J."/>
            <person name="Wilson A."/>
            <person name="Yadav S."/>
            <person name="Young G."/>
            <person name="Yu Q."/>
            <person name="Zembek L."/>
            <person name="Zhong D."/>
            <person name="Zimmer A."/>
            <person name="Zwirko Z."/>
            <person name="Jaffe D.B."/>
            <person name="Alvarez P."/>
            <person name="Brockman W."/>
            <person name="Butler J."/>
            <person name="Chin C."/>
            <person name="Gnerre S."/>
            <person name="Grabherr M."/>
            <person name="Kleber M."/>
            <person name="Mauceli E."/>
            <person name="MacCallum I."/>
        </authorList>
    </citation>
    <scope>NUCLEOTIDE SEQUENCE [LARGE SCALE GENOMIC DNA]</scope>
    <source>
        <strain evidence="2">Tucson 14024-0371.13</strain>
    </source>
</reference>
<dbReference type="HOGENOM" id="CLU_530265_0_0_1"/>
<dbReference type="InterPro" id="IPR016024">
    <property type="entry name" value="ARM-type_fold"/>
</dbReference>
<dbReference type="EMBL" id="CH902618">
    <property type="protein sequence ID" value="EDV39258.2"/>
    <property type="molecule type" value="Genomic_DNA"/>
</dbReference>
<name>B3M3J7_DROAN</name>
<evidence type="ECO:0000313" key="2">
    <source>
        <dbReference type="Proteomes" id="UP000007801"/>
    </source>
</evidence>
<dbReference type="AlphaFoldDB" id="B3M3J7"/>
<dbReference type="Proteomes" id="UP000007801">
    <property type="component" value="Unassembled WGS sequence"/>
</dbReference>